<keyword evidence="4" id="KW-1185">Reference proteome</keyword>
<feature type="region of interest" description="Disordered" evidence="2">
    <location>
        <begin position="164"/>
        <end position="186"/>
    </location>
</feature>
<organism evidence="3 4">
    <name type="scientific">Babesia gibsoni</name>
    <dbReference type="NCBI Taxonomy" id="33632"/>
    <lineage>
        <taxon>Eukaryota</taxon>
        <taxon>Sar</taxon>
        <taxon>Alveolata</taxon>
        <taxon>Apicomplexa</taxon>
        <taxon>Aconoidasida</taxon>
        <taxon>Piroplasmida</taxon>
        <taxon>Babesiidae</taxon>
        <taxon>Babesia</taxon>
    </lineage>
</organism>
<reference evidence="3" key="1">
    <citation type="submission" date="2023-08" db="EMBL/GenBank/DDBJ databases">
        <title>Draft sequence of the Babesia gibsoni genome.</title>
        <authorList>
            <person name="Yamagishi J.Y."/>
            <person name="Xuan X.X."/>
        </authorList>
    </citation>
    <scope>NUCLEOTIDE SEQUENCE</scope>
    <source>
        <strain evidence="3">Azabu</strain>
    </source>
</reference>
<feature type="region of interest" description="Disordered" evidence="2">
    <location>
        <begin position="1"/>
        <end position="22"/>
    </location>
</feature>
<sequence>MKRKSRHSNVTIEDNDDLNALSRRRGHQIDFGEVEDLPLEESDADEGPLVVNAHEFIPEKRVEREPQRRSLTPPRRTVQTDDTGDDVVYRDKSGKRITREQWLLLQGKKKITSKRSEPAQELEWGKGIVQKLDSEAKALEERKLAQEPLNRYDIDADYDKQLQTQQRWDDPMSRKQARSTVGDVPKSRFTGVPNRFNIEPGYRWDGVIRGNGYEDRWFKVQASKAAKQQEYYLNNIADM</sequence>
<accession>A0AAD8PF26</accession>
<dbReference type="AlphaFoldDB" id="A0AAD8PF26"/>
<comment type="caution">
    <text evidence="3">The sequence shown here is derived from an EMBL/GenBank/DDBJ whole genome shotgun (WGS) entry which is preliminary data.</text>
</comment>
<evidence type="ECO:0000256" key="2">
    <source>
        <dbReference type="SAM" id="MobiDB-lite"/>
    </source>
</evidence>
<evidence type="ECO:0000313" key="3">
    <source>
        <dbReference type="EMBL" id="KAK1444196.1"/>
    </source>
</evidence>
<dbReference type="InterPro" id="IPR018609">
    <property type="entry name" value="Bud13"/>
</dbReference>
<evidence type="ECO:0000313" key="4">
    <source>
        <dbReference type="Proteomes" id="UP001230268"/>
    </source>
</evidence>
<feature type="region of interest" description="Disordered" evidence="2">
    <location>
        <begin position="60"/>
        <end position="91"/>
    </location>
</feature>
<proteinExistence type="inferred from homology"/>
<evidence type="ECO:0000256" key="1">
    <source>
        <dbReference type="ARBA" id="ARBA00011069"/>
    </source>
</evidence>
<dbReference type="Pfam" id="PF09736">
    <property type="entry name" value="Bud13"/>
    <property type="match status" value="1"/>
</dbReference>
<dbReference type="Proteomes" id="UP001230268">
    <property type="component" value="Unassembled WGS sequence"/>
</dbReference>
<comment type="similarity">
    <text evidence="1">Belongs to the CWC26 family.</text>
</comment>
<dbReference type="PANTHER" id="PTHR31809:SF0">
    <property type="entry name" value="BUD13 HOMOLOG"/>
    <property type="match status" value="1"/>
</dbReference>
<gene>
    <name evidence="3" type="ORF">BgAZ_101020</name>
</gene>
<name>A0AAD8PF26_BABGI</name>
<dbReference type="PANTHER" id="PTHR31809">
    <property type="entry name" value="BUD13 HOMOLOG"/>
    <property type="match status" value="1"/>
</dbReference>
<dbReference type="EMBL" id="JAVEPI010000001">
    <property type="protein sequence ID" value="KAK1444196.1"/>
    <property type="molecule type" value="Genomic_DNA"/>
</dbReference>
<dbReference type="GO" id="GO:0070274">
    <property type="term" value="C:RES complex"/>
    <property type="evidence" value="ECO:0007669"/>
    <property type="project" value="TreeGrafter"/>
</dbReference>
<dbReference type="GO" id="GO:0003723">
    <property type="term" value="F:RNA binding"/>
    <property type="evidence" value="ECO:0007669"/>
    <property type="project" value="TreeGrafter"/>
</dbReference>
<protein>
    <submittedName>
        <fullName evidence="3">BUD13-like protein</fullName>
    </submittedName>
</protein>
<dbReference type="GO" id="GO:0000398">
    <property type="term" value="P:mRNA splicing, via spliceosome"/>
    <property type="evidence" value="ECO:0007669"/>
    <property type="project" value="TreeGrafter"/>
</dbReference>
<dbReference type="GO" id="GO:0005684">
    <property type="term" value="C:U2-type spliceosomal complex"/>
    <property type="evidence" value="ECO:0007669"/>
    <property type="project" value="TreeGrafter"/>
</dbReference>
<dbReference type="InterPro" id="IPR051112">
    <property type="entry name" value="CWC26_splicing_factor"/>
</dbReference>